<name>A0A1D2VAS1_9ASCO</name>
<keyword evidence="4" id="KW-1185">Reference proteome</keyword>
<evidence type="ECO:0000256" key="1">
    <source>
        <dbReference type="ARBA" id="ARBA00022786"/>
    </source>
</evidence>
<feature type="compositionally biased region" description="Low complexity" evidence="2">
    <location>
        <begin position="65"/>
        <end position="83"/>
    </location>
</feature>
<dbReference type="GeneID" id="30965679"/>
<feature type="region of interest" description="Disordered" evidence="2">
    <location>
        <begin position="58"/>
        <end position="114"/>
    </location>
</feature>
<dbReference type="RefSeq" id="XP_020045101.1">
    <property type="nucleotide sequence ID" value="XM_020192043.1"/>
</dbReference>
<dbReference type="AlphaFoldDB" id="A0A1D2VAS1"/>
<keyword evidence="1" id="KW-0833">Ubl conjugation pathway</keyword>
<gene>
    <name evidence="3" type="ORF">ASCRUDRAFT_72207</name>
</gene>
<dbReference type="InParanoid" id="A0A1D2VAS1"/>
<organism evidence="3 4">
    <name type="scientific">Ascoidea rubescens DSM 1968</name>
    <dbReference type="NCBI Taxonomy" id="1344418"/>
    <lineage>
        <taxon>Eukaryota</taxon>
        <taxon>Fungi</taxon>
        <taxon>Dikarya</taxon>
        <taxon>Ascomycota</taxon>
        <taxon>Saccharomycotina</taxon>
        <taxon>Saccharomycetes</taxon>
        <taxon>Ascoideaceae</taxon>
        <taxon>Ascoidea</taxon>
    </lineage>
</organism>
<sequence length="114" mass="12771">MIRRQPTVIKLTPEDVIAYDEEKQFQLYSLGSRGAPTQALGNTSSSVNMNQEQLDLNAPLHHHLQPLLNPKPNASYSSLNSSSVGDTDSLLQHQLRRHIKSKDERIGVSRQAQQ</sequence>
<reference evidence="4" key="1">
    <citation type="submission" date="2016-05" db="EMBL/GenBank/DDBJ databases">
        <title>Comparative genomics of biotechnologically important yeasts.</title>
        <authorList>
            <consortium name="DOE Joint Genome Institute"/>
            <person name="Riley R."/>
            <person name="Haridas S."/>
            <person name="Wolfe K.H."/>
            <person name="Lopes M.R."/>
            <person name="Hittinger C.T."/>
            <person name="Goker M."/>
            <person name="Salamov A."/>
            <person name="Wisecaver J."/>
            <person name="Long T.M."/>
            <person name="Aerts A.L."/>
            <person name="Barry K."/>
            <person name="Choi C."/>
            <person name="Clum A."/>
            <person name="Coughlan A.Y."/>
            <person name="Deshpande S."/>
            <person name="Douglass A.P."/>
            <person name="Hanson S.J."/>
            <person name="Klenk H.-P."/>
            <person name="Labutti K."/>
            <person name="Lapidus A."/>
            <person name="Lindquist E."/>
            <person name="Lipzen A."/>
            <person name="Meier-Kolthoff J.P."/>
            <person name="Ohm R.A."/>
            <person name="Otillar R.P."/>
            <person name="Pangilinan J."/>
            <person name="Peng Y."/>
            <person name="Rokas A."/>
            <person name="Rosa C.A."/>
            <person name="Scheuner C."/>
            <person name="Sibirny A.A."/>
            <person name="Slot J.C."/>
            <person name="Stielow J.B."/>
            <person name="Sun H."/>
            <person name="Kurtzman C.P."/>
            <person name="Blackwell M."/>
            <person name="Grigoriev I.V."/>
            <person name="Jeffries T.W."/>
        </authorList>
    </citation>
    <scope>NUCLEOTIDE SEQUENCE [LARGE SCALE GENOMIC DNA]</scope>
    <source>
        <strain evidence="4">DSM 1968</strain>
    </source>
</reference>
<evidence type="ECO:0000256" key="2">
    <source>
        <dbReference type="SAM" id="MobiDB-lite"/>
    </source>
</evidence>
<dbReference type="GO" id="GO:0031145">
    <property type="term" value="P:anaphase-promoting complex-dependent catabolic process"/>
    <property type="evidence" value="ECO:0007669"/>
    <property type="project" value="InterPro"/>
</dbReference>
<dbReference type="GO" id="GO:0005680">
    <property type="term" value="C:anaphase-promoting complex"/>
    <property type="evidence" value="ECO:0007669"/>
    <property type="project" value="InterPro"/>
</dbReference>
<dbReference type="EMBL" id="KV454489">
    <property type="protein sequence ID" value="ODV58794.1"/>
    <property type="molecule type" value="Genomic_DNA"/>
</dbReference>
<evidence type="ECO:0000313" key="3">
    <source>
        <dbReference type="EMBL" id="ODV58794.1"/>
    </source>
</evidence>
<proteinExistence type="predicted"/>
<dbReference type="InterPro" id="IPR018860">
    <property type="entry name" value="APC_suCDC26"/>
</dbReference>
<dbReference type="Proteomes" id="UP000095038">
    <property type="component" value="Unassembled WGS sequence"/>
</dbReference>
<protein>
    <submittedName>
        <fullName evidence="3">Uncharacterized protein</fullName>
    </submittedName>
</protein>
<dbReference type="Pfam" id="PF10471">
    <property type="entry name" value="ANAPC_CDC26"/>
    <property type="match status" value="1"/>
</dbReference>
<dbReference type="OrthoDB" id="5302254at2759"/>
<evidence type="ECO:0000313" key="4">
    <source>
        <dbReference type="Proteomes" id="UP000095038"/>
    </source>
</evidence>
<accession>A0A1D2VAS1</accession>